<dbReference type="AlphaFoldDB" id="W5WPQ4"/>
<dbReference type="KEGG" id="kal:KALB_6776"/>
<evidence type="ECO:0000313" key="3">
    <source>
        <dbReference type="Proteomes" id="UP000019225"/>
    </source>
</evidence>
<dbReference type="Proteomes" id="UP000019225">
    <property type="component" value="Chromosome"/>
</dbReference>
<name>W5WPQ4_9PSEU</name>
<feature type="compositionally biased region" description="Basic and acidic residues" evidence="1">
    <location>
        <begin position="53"/>
        <end position="68"/>
    </location>
</feature>
<feature type="region of interest" description="Disordered" evidence="1">
    <location>
        <begin position="117"/>
        <end position="154"/>
    </location>
</feature>
<feature type="region of interest" description="Disordered" evidence="1">
    <location>
        <begin position="17"/>
        <end position="76"/>
    </location>
</feature>
<dbReference type="EMBL" id="CP007155">
    <property type="protein sequence ID" value="AHI00135.1"/>
    <property type="molecule type" value="Genomic_DNA"/>
</dbReference>
<evidence type="ECO:0000313" key="2">
    <source>
        <dbReference type="EMBL" id="AHI00135.1"/>
    </source>
</evidence>
<feature type="compositionally biased region" description="Low complexity" evidence="1">
    <location>
        <begin position="117"/>
        <end position="131"/>
    </location>
</feature>
<gene>
    <name evidence="2" type="ORF">KALB_6776</name>
</gene>
<feature type="compositionally biased region" description="Low complexity" evidence="1">
    <location>
        <begin position="209"/>
        <end position="221"/>
    </location>
</feature>
<evidence type="ECO:0000256" key="1">
    <source>
        <dbReference type="SAM" id="MobiDB-lite"/>
    </source>
</evidence>
<proteinExistence type="predicted"/>
<organism evidence="2 3">
    <name type="scientific">Kutzneria albida DSM 43870</name>
    <dbReference type="NCBI Taxonomy" id="1449976"/>
    <lineage>
        <taxon>Bacteria</taxon>
        <taxon>Bacillati</taxon>
        <taxon>Actinomycetota</taxon>
        <taxon>Actinomycetes</taxon>
        <taxon>Pseudonocardiales</taxon>
        <taxon>Pseudonocardiaceae</taxon>
        <taxon>Kutzneria</taxon>
    </lineage>
</organism>
<dbReference type="HOGENOM" id="CLU_1146019_0_0_11"/>
<reference evidence="2 3" key="1">
    <citation type="journal article" date="2014" name="BMC Genomics">
        <title>Complete genome sequence of producer of the glycopeptide antibiotic Aculeximycin Kutzneria albida DSM 43870T, a representative of minor genus of Pseudonocardiaceae.</title>
        <authorList>
            <person name="Rebets Y."/>
            <person name="Tokovenko B."/>
            <person name="Lushchyk I."/>
            <person name="Ruckert C."/>
            <person name="Zaburannyi N."/>
            <person name="Bechthold A."/>
            <person name="Kalinowski J."/>
            <person name="Luzhetskyy A."/>
        </authorList>
    </citation>
    <scope>NUCLEOTIDE SEQUENCE [LARGE SCALE GENOMIC DNA]</scope>
    <source>
        <strain evidence="2">DSM 43870</strain>
    </source>
</reference>
<dbReference type="STRING" id="1449976.KALB_6776"/>
<protein>
    <submittedName>
        <fullName evidence="2">Uncharacterized protein</fullName>
    </submittedName>
</protein>
<accession>W5WPQ4</accession>
<feature type="region of interest" description="Disordered" evidence="1">
    <location>
        <begin position="200"/>
        <end position="221"/>
    </location>
</feature>
<keyword evidence="3" id="KW-1185">Reference proteome</keyword>
<sequence>MTSIDDWYMDYAHRHELTPGFSPDDDIPDPYVPGEVPGREWIVPQRRSRTQPKKQDRQRGDVRPHPPADRSGPWQAAATKWLRASPQGTNAECQRALRLAGHENVSRQLIARLRAGMPAAAPAQGRQQGNAKPTPDNDRRSAPRSGRRRHHDTAPWHAFATRWLRANPGASNRQWMDAIEEAGFVGVTRKAVSALRSQMPPIRSKSKRAAAPQPAQPPVQVTRTSYCDGCGMAVTYDGRCRC</sequence>